<gene>
    <name evidence="5" type="ORF">IV501_11640</name>
</gene>
<dbReference type="InterPro" id="IPR014036">
    <property type="entry name" value="DeoR-like_C"/>
</dbReference>
<dbReference type="SUPFAM" id="SSF46785">
    <property type="entry name" value="Winged helix' DNA-binding domain"/>
    <property type="match status" value="1"/>
</dbReference>
<organism evidence="5 6">
    <name type="scientific">Lacisediminihabitans changchengi</name>
    <dbReference type="NCBI Taxonomy" id="2787634"/>
    <lineage>
        <taxon>Bacteria</taxon>
        <taxon>Bacillati</taxon>
        <taxon>Actinomycetota</taxon>
        <taxon>Actinomycetes</taxon>
        <taxon>Micrococcales</taxon>
        <taxon>Microbacteriaceae</taxon>
        <taxon>Lacisediminihabitans</taxon>
    </lineage>
</organism>
<dbReference type="InterPro" id="IPR036390">
    <property type="entry name" value="WH_DNA-bd_sf"/>
</dbReference>
<dbReference type="GO" id="GO:0003700">
    <property type="term" value="F:DNA-binding transcription factor activity"/>
    <property type="evidence" value="ECO:0007669"/>
    <property type="project" value="InterPro"/>
</dbReference>
<dbReference type="PANTHER" id="PTHR30363:SF44">
    <property type="entry name" value="AGA OPERON TRANSCRIPTIONAL REPRESSOR-RELATED"/>
    <property type="match status" value="1"/>
</dbReference>
<reference evidence="5" key="1">
    <citation type="submission" date="2021-01" db="EMBL/GenBank/DDBJ databases">
        <title>Lacisediminihabitans sp. nov. strain G11-30, isolated from Antarctic Soil.</title>
        <authorList>
            <person name="Li J."/>
        </authorList>
    </citation>
    <scope>NUCLEOTIDE SEQUENCE</scope>
    <source>
        <strain evidence="5">G11-30</strain>
    </source>
</reference>
<dbReference type="PROSITE" id="PS51000">
    <property type="entry name" value="HTH_DEOR_2"/>
    <property type="match status" value="1"/>
</dbReference>
<dbReference type="GO" id="GO:0003677">
    <property type="term" value="F:DNA binding"/>
    <property type="evidence" value="ECO:0007669"/>
    <property type="project" value="UniProtKB-KW"/>
</dbReference>
<name>A0A934VYQ3_9MICO</name>
<feature type="domain" description="HTH deoR-type" evidence="4">
    <location>
        <begin position="10"/>
        <end position="61"/>
    </location>
</feature>
<dbReference type="InterPro" id="IPR050313">
    <property type="entry name" value="Carb_Metab_HTH_regulators"/>
</dbReference>
<dbReference type="AlphaFoldDB" id="A0A934VYQ3"/>
<evidence type="ECO:0000256" key="1">
    <source>
        <dbReference type="ARBA" id="ARBA00023015"/>
    </source>
</evidence>
<accession>A0A934VYQ3</accession>
<dbReference type="SUPFAM" id="SSF100950">
    <property type="entry name" value="NagB/RpiA/CoA transferase-like"/>
    <property type="match status" value="1"/>
</dbReference>
<keyword evidence="2" id="KW-0238">DNA-binding</keyword>
<dbReference type="SMART" id="SM01134">
    <property type="entry name" value="DeoRC"/>
    <property type="match status" value="1"/>
</dbReference>
<dbReference type="EMBL" id="JAEPES010000004">
    <property type="protein sequence ID" value="MBK4348287.1"/>
    <property type="molecule type" value="Genomic_DNA"/>
</dbReference>
<dbReference type="InterPro" id="IPR001034">
    <property type="entry name" value="DeoR_HTH"/>
</dbReference>
<evidence type="ECO:0000259" key="4">
    <source>
        <dbReference type="PROSITE" id="PS51000"/>
    </source>
</evidence>
<dbReference type="InterPro" id="IPR018356">
    <property type="entry name" value="Tscrpt_reg_HTH_DeoR_CS"/>
</dbReference>
<dbReference type="Pfam" id="PF08220">
    <property type="entry name" value="HTH_DeoR"/>
    <property type="match status" value="1"/>
</dbReference>
<dbReference type="PANTHER" id="PTHR30363">
    <property type="entry name" value="HTH-TYPE TRANSCRIPTIONAL REGULATOR SRLR-RELATED"/>
    <property type="match status" value="1"/>
</dbReference>
<dbReference type="Proteomes" id="UP000636458">
    <property type="component" value="Unassembled WGS sequence"/>
</dbReference>
<comment type="caution">
    <text evidence="5">The sequence shown here is derived from an EMBL/GenBank/DDBJ whole genome shotgun (WGS) entry which is preliminary data.</text>
</comment>
<evidence type="ECO:0000256" key="3">
    <source>
        <dbReference type="ARBA" id="ARBA00023163"/>
    </source>
</evidence>
<dbReference type="InterPro" id="IPR037171">
    <property type="entry name" value="NagB/RpiA_transferase-like"/>
</dbReference>
<dbReference type="SMART" id="SM00420">
    <property type="entry name" value="HTH_DEOR"/>
    <property type="match status" value="1"/>
</dbReference>
<dbReference type="RefSeq" id="WP_200556507.1">
    <property type="nucleotide sequence ID" value="NZ_JAEPES010000004.1"/>
</dbReference>
<dbReference type="Pfam" id="PF00455">
    <property type="entry name" value="DeoRC"/>
    <property type="match status" value="1"/>
</dbReference>
<proteinExistence type="predicted"/>
<keyword evidence="6" id="KW-1185">Reference proteome</keyword>
<evidence type="ECO:0000256" key="2">
    <source>
        <dbReference type="ARBA" id="ARBA00023125"/>
    </source>
</evidence>
<dbReference type="PROSITE" id="PS00894">
    <property type="entry name" value="HTH_DEOR_1"/>
    <property type="match status" value="1"/>
</dbReference>
<dbReference type="Gene3D" id="3.40.50.1360">
    <property type="match status" value="1"/>
</dbReference>
<sequence length="255" mass="26475">MSDTSAPPPAAIRRARMLEHIDAQGFARVSELSALFGVSEVTVRADLESLEVQRVHGGAVASQRIENTFEQSLNDASDEKRRIGVAAAALVESGQAIVLDVGTTTTAVATALLERPDLRDVVVITNALNIAMALEPAIPRFTVVVTGGTLRPLQHSLVDPLAGAVLDHIRADLAFIGCSGVDATAGVTNINLPEADVKRRMLATAARSIVVADSSKLGVAQLSRVAPLADIDALITVAEADTGALRAAGLQVIPA</sequence>
<keyword evidence="1" id="KW-0805">Transcription regulation</keyword>
<protein>
    <submittedName>
        <fullName evidence="5">DeoR/GlpR transcriptional regulator</fullName>
    </submittedName>
</protein>
<keyword evidence="3" id="KW-0804">Transcription</keyword>
<evidence type="ECO:0000313" key="5">
    <source>
        <dbReference type="EMBL" id="MBK4348287.1"/>
    </source>
</evidence>
<evidence type="ECO:0000313" key="6">
    <source>
        <dbReference type="Proteomes" id="UP000636458"/>
    </source>
</evidence>